<keyword evidence="3" id="KW-1185">Reference proteome</keyword>
<accession>A0A8S4RTH2</accession>
<proteinExistence type="predicted"/>
<protein>
    <submittedName>
        <fullName evidence="2">Jg8241 protein</fullName>
    </submittedName>
</protein>
<feature type="signal peptide" evidence="1">
    <location>
        <begin position="1"/>
        <end position="20"/>
    </location>
</feature>
<organism evidence="2 3">
    <name type="scientific">Pararge aegeria aegeria</name>
    <dbReference type="NCBI Taxonomy" id="348720"/>
    <lineage>
        <taxon>Eukaryota</taxon>
        <taxon>Metazoa</taxon>
        <taxon>Ecdysozoa</taxon>
        <taxon>Arthropoda</taxon>
        <taxon>Hexapoda</taxon>
        <taxon>Insecta</taxon>
        <taxon>Pterygota</taxon>
        <taxon>Neoptera</taxon>
        <taxon>Endopterygota</taxon>
        <taxon>Lepidoptera</taxon>
        <taxon>Glossata</taxon>
        <taxon>Ditrysia</taxon>
        <taxon>Papilionoidea</taxon>
        <taxon>Nymphalidae</taxon>
        <taxon>Satyrinae</taxon>
        <taxon>Satyrini</taxon>
        <taxon>Parargina</taxon>
        <taxon>Pararge</taxon>
    </lineage>
</organism>
<sequence>MREFLRITFVCVCVFVLVRCDDGSSEEAGAKTEEQGERKDGKSLLAGKVLESNQIVFGMDWSGHSSRNRSPLLVWKDDNMDIRLIQRFFSMRCE</sequence>
<evidence type="ECO:0000313" key="3">
    <source>
        <dbReference type="Proteomes" id="UP000838756"/>
    </source>
</evidence>
<gene>
    <name evidence="2" type="primary">jg8241</name>
    <name evidence="2" type="ORF">PAEG_LOCUS16469</name>
</gene>
<evidence type="ECO:0000256" key="1">
    <source>
        <dbReference type="SAM" id="SignalP"/>
    </source>
</evidence>
<feature type="chain" id="PRO_5035844987" evidence="1">
    <location>
        <begin position="21"/>
        <end position="94"/>
    </location>
</feature>
<dbReference type="AlphaFoldDB" id="A0A8S4RTH2"/>
<dbReference type="Proteomes" id="UP000838756">
    <property type="component" value="Unassembled WGS sequence"/>
</dbReference>
<name>A0A8S4RTH2_9NEOP</name>
<reference evidence="2" key="1">
    <citation type="submission" date="2022-03" db="EMBL/GenBank/DDBJ databases">
        <authorList>
            <person name="Lindestad O."/>
        </authorList>
    </citation>
    <scope>NUCLEOTIDE SEQUENCE</scope>
</reference>
<comment type="caution">
    <text evidence="2">The sequence shown here is derived from an EMBL/GenBank/DDBJ whole genome shotgun (WGS) entry which is preliminary data.</text>
</comment>
<keyword evidence="1" id="KW-0732">Signal</keyword>
<evidence type="ECO:0000313" key="2">
    <source>
        <dbReference type="EMBL" id="CAH2239828.1"/>
    </source>
</evidence>
<dbReference type="EMBL" id="CAKXAJ010025463">
    <property type="protein sequence ID" value="CAH2239828.1"/>
    <property type="molecule type" value="Genomic_DNA"/>
</dbReference>